<dbReference type="Pfam" id="PF05172">
    <property type="entry name" value="RRM_Nup35"/>
    <property type="match status" value="1"/>
</dbReference>
<dbReference type="GO" id="GO:0003676">
    <property type="term" value="F:nucleic acid binding"/>
    <property type="evidence" value="ECO:0007669"/>
    <property type="project" value="InterPro"/>
</dbReference>
<evidence type="ECO:0000256" key="10">
    <source>
        <dbReference type="ARBA" id="ARBA00029997"/>
    </source>
</evidence>
<dbReference type="EMBL" id="LR901179">
    <property type="protein sequence ID" value="CAD7247992.1"/>
    <property type="molecule type" value="Genomic_DNA"/>
</dbReference>
<comment type="subcellular location">
    <subcellularLocation>
        <location evidence="1">Nucleus</location>
        <location evidence="1">Nuclear pore complex</location>
    </subcellularLocation>
</comment>
<keyword evidence="7" id="KW-0811">Translocation</keyword>
<evidence type="ECO:0000256" key="12">
    <source>
        <dbReference type="PROSITE-ProRule" id="PRU00804"/>
    </source>
</evidence>
<keyword evidence="5 12" id="KW-0509">mRNA transport</keyword>
<proteinExistence type="inferred from homology"/>
<dbReference type="InterPro" id="IPR012677">
    <property type="entry name" value="Nucleotide-bd_a/b_plait_sf"/>
</dbReference>
<dbReference type="PANTHER" id="PTHR21527">
    <property type="entry name" value="NUCLEOPORIN NUP35"/>
    <property type="match status" value="1"/>
</dbReference>
<dbReference type="GO" id="GO:0017056">
    <property type="term" value="F:structural constituent of nuclear pore"/>
    <property type="evidence" value="ECO:0007669"/>
    <property type="project" value="TreeGrafter"/>
</dbReference>
<dbReference type="Gene3D" id="3.30.70.330">
    <property type="match status" value="1"/>
</dbReference>
<dbReference type="GO" id="GO:0044613">
    <property type="term" value="C:nuclear pore central transport channel"/>
    <property type="evidence" value="ECO:0007669"/>
    <property type="project" value="TreeGrafter"/>
</dbReference>
<dbReference type="GO" id="GO:0006999">
    <property type="term" value="P:nuclear pore organization"/>
    <property type="evidence" value="ECO:0007669"/>
    <property type="project" value="TreeGrafter"/>
</dbReference>
<keyword evidence="16" id="KW-1185">Reference proteome</keyword>
<dbReference type="GO" id="GO:0044615">
    <property type="term" value="C:nuclear pore nuclear basket"/>
    <property type="evidence" value="ECO:0007669"/>
    <property type="project" value="TreeGrafter"/>
</dbReference>
<evidence type="ECO:0000256" key="4">
    <source>
        <dbReference type="ARBA" id="ARBA00022448"/>
    </source>
</evidence>
<dbReference type="PANTHER" id="PTHR21527:SF6">
    <property type="entry name" value="NUCLEOPORIN NUP35"/>
    <property type="match status" value="1"/>
</dbReference>
<dbReference type="Proteomes" id="UP000677054">
    <property type="component" value="Unassembled WGS sequence"/>
</dbReference>
<evidence type="ECO:0000256" key="3">
    <source>
        <dbReference type="ARBA" id="ARBA00016439"/>
    </source>
</evidence>
<evidence type="ECO:0000256" key="5">
    <source>
        <dbReference type="ARBA" id="ARBA00022816"/>
    </source>
</evidence>
<feature type="domain" description="RRM Nup35-type" evidence="14">
    <location>
        <begin position="138"/>
        <end position="218"/>
    </location>
</feature>
<dbReference type="GO" id="GO:0051028">
    <property type="term" value="P:mRNA transport"/>
    <property type="evidence" value="ECO:0007669"/>
    <property type="project" value="UniProtKB-UniRule"/>
</dbReference>
<evidence type="ECO:0000256" key="9">
    <source>
        <dbReference type="ARBA" id="ARBA00023242"/>
    </source>
</evidence>
<accession>A0A7R9A7W2</accession>
<feature type="compositionally biased region" description="Low complexity" evidence="13">
    <location>
        <begin position="81"/>
        <end position="101"/>
    </location>
</feature>
<dbReference type="FunFam" id="3.30.70.330:FF:000095">
    <property type="entry name" value="Putative Nucleoporin NUP53"/>
    <property type="match status" value="1"/>
</dbReference>
<evidence type="ECO:0000313" key="15">
    <source>
        <dbReference type="EMBL" id="CAD7247992.1"/>
    </source>
</evidence>
<evidence type="ECO:0000256" key="2">
    <source>
        <dbReference type="ARBA" id="ARBA00009454"/>
    </source>
</evidence>
<evidence type="ECO:0000256" key="11">
    <source>
        <dbReference type="ARBA" id="ARBA00030250"/>
    </source>
</evidence>
<protein>
    <recommendedName>
        <fullName evidence="3">Nucleoporin NUP35</fullName>
    </recommendedName>
    <alternativeName>
        <fullName evidence="11">35 kDa nucleoporin</fullName>
    </alternativeName>
    <alternativeName>
        <fullName evidence="10">Nucleoporin NUP53</fullName>
    </alternativeName>
</protein>
<feature type="region of interest" description="Disordered" evidence="13">
    <location>
        <begin position="75"/>
        <end position="137"/>
    </location>
</feature>
<feature type="compositionally biased region" description="Polar residues" evidence="13">
    <location>
        <begin position="105"/>
        <end position="120"/>
    </location>
</feature>
<dbReference type="EMBL" id="CAJPEV010001662">
    <property type="protein sequence ID" value="CAG0893762.1"/>
    <property type="molecule type" value="Genomic_DNA"/>
</dbReference>
<evidence type="ECO:0000256" key="1">
    <source>
        <dbReference type="ARBA" id="ARBA00004567"/>
    </source>
</evidence>
<dbReference type="PROSITE" id="PS51472">
    <property type="entry name" value="RRM_NUP35"/>
    <property type="match status" value="1"/>
</dbReference>
<dbReference type="InterPro" id="IPR035979">
    <property type="entry name" value="RBD_domain_sf"/>
</dbReference>
<organism evidence="15">
    <name type="scientific">Darwinula stevensoni</name>
    <dbReference type="NCBI Taxonomy" id="69355"/>
    <lineage>
        <taxon>Eukaryota</taxon>
        <taxon>Metazoa</taxon>
        <taxon>Ecdysozoa</taxon>
        <taxon>Arthropoda</taxon>
        <taxon>Crustacea</taxon>
        <taxon>Oligostraca</taxon>
        <taxon>Ostracoda</taxon>
        <taxon>Podocopa</taxon>
        <taxon>Podocopida</taxon>
        <taxon>Darwinulocopina</taxon>
        <taxon>Darwinuloidea</taxon>
        <taxon>Darwinulidae</taxon>
        <taxon>Darwinula</taxon>
    </lineage>
</organism>
<keyword evidence="4 12" id="KW-0813">Transport</keyword>
<evidence type="ECO:0000256" key="13">
    <source>
        <dbReference type="SAM" id="MobiDB-lite"/>
    </source>
</evidence>
<keyword evidence="6" id="KW-0653">Protein transport</keyword>
<name>A0A7R9A7W2_9CRUS</name>
<dbReference type="AlphaFoldDB" id="A0A7R9A7W2"/>
<evidence type="ECO:0000256" key="7">
    <source>
        <dbReference type="ARBA" id="ARBA00023010"/>
    </source>
</evidence>
<reference evidence="15" key="1">
    <citation type="submission" date="2020-11" db="EMBL/GenBank/DDBJ databases">
        <authorList>
            <person name="Tran Van P."/>
        </authorList>
    </citation>
    <scope>NUCLEOTIDE SEQUENCE</scope>
</reference>
<evidence type="ECO:0000256" key="6">
    <source>
        <dbReference type="ARBA" id="ARBA00022927"/>
    </source>
</evidence>
<dbReference type="OrthoDB" id="3365060at2759"/>
<sequence>MKKPVPKGLRSILFHDVRDSFCKLSEVGDSSGNVHTLSKPYWFPLVCTLSLSKFLQADFKEVSYLEQAGASRLFHGSPQKPSATSSFSYSSHHPSPSGYAPTTPMPRQSGNDTPNLNTSLFAPWGSSGGESSSLDRQKGEDTWVTVFGFPSGATSYILNQFGALGTIDEHDIPGNGNWIHLHYQTPLQASKALSRNGRVLTNHIMVGVLRGRHPHPSMNQPMVNYYSPFTVQDLDYEARFSIAGCDTGDEWSGESCKQEQYTSEEDKPGFPSNGVCVGLVTPLHVRSHFLFSFL</sequence>
<dbReference type="GO" id="GO:0006607">
    <property type="term" value="P:NLS-bearing protein import into nucleus"/>
    <property type="evidence" value="ECO:0007669"/>
    <property type="project" value="TreeGrafter"/>
</dbReference>
<dbReference type="InterPro" id="IPR007846">
    <property type="entry name" value="RRM_NUP35_dom"/>
</dbReference>
<dbReference type="SUPFAM" id="SSF54928">
    <property type="entry name" value="RNA-binding domain, RBD"/>
    <property type="match status" value="1"/>
</dbReference>
<keyword evidence="9 12" id="KW-0539">Nucleus</keyword>
<evidence type="ECO:0000259" key="14">
    <source>
        <dbReference type="PROSITE" id="PS51472"/>
    </source>
</evidence>
<comment type="similarity">
    <text evidence="2">Belongs to the Nup35 family.</text>
</comment>
<evidence type="ECO:0000256" key="8">
    <source>
        <dbReference type="ARBA" id="ARBA00023132"/>
    </source>
</evidence>
<evidence type="ECO:0000313" key="16">
    <source>
        <dbReference type="Proteomes" id="UP000677054"/>
    </source>
</evidence>
<keyword evidence="8 12" id="KW-0906">Nuclear pore complex</keyword>
<gene>
    <name evidence="15" type="ORF">DSTB1V02_LOCUS7815</name>
</gene>
<dbReference type="GO" id="GO:0005543">
    <property type="term" value="F:phospholipid binding"/>
    <property type="evidence" value="ECO:0007669"/>
    <property type="project" value="TreeGrafter"/>
</dbReference>